<dbReference type="SUPFAM" id="SSF55021">
    <property type="entry name" value="ACT-like"/>
    <property type="match status" value="1"/>
</dbReference>
<dbReference type="CDD" id="cd04902">
    <property type="entry name" value="ACT_3PGDH-xct"/>
    <property type="match status" value="1"/>
</dbReference>
<dbReference type="EMBL" id="ANOG01000618">
    <property type="protein sequence ID" value="EMI18751.1"/>
    <property type="molecule type" value="Genomic_DNA"/>
</dbReference>
<evidence type="ECO:0000259" key="1">
    <source>
        <dbReference type="PROSITE" id="PS51671"/>
    </source>
</evidence>
<accession>M5RHS5</accession>
<comment type="caution">
    <text evidence="2">The sequence shown here is derived from an EMBL/GenBank/DDBJ whole genome shotgun (WGS) entry which is preliminary data.</text>
</comment>
<dbReference type="InterPro" id="IPR045865">
    <property type="entry name" value="ACT-like_dom_sf"/>
</dbReference>
<dbReference type="InterPro" id="IPR002912">
    <property type="entry name" value="ACT_dom"/>
</dbReference>
<evidence type="ECO:0000313" key="2">
    <source>
        <dbReference type="EMBL" id="EMI18751.1"/>
    </source>
</evidence>
<organism evidence="2 3">
    <name type="scientific">Rhodopirellula maiorica SM1</name>
    <dbReference type="NCBI Taxonomy" id="1265738"/>
    <lineage>
        <taxon>Bacteria</taxon>
        <taxon>Pseudomonadati</taxon>
        <taxon>Planctomycetota</taxon>
        <taxon>Planctomycetia</taxon>
        <taxon>Pirellulales</taxon>
        <taxon>Pirellulaceae</taxon>
        <taxon>Novipirellula</taxon>
    </lineage>
</organism>
<dbReference type="FunFam" id="3.30.70.260:FF:000008">
    <property type="entry name" value="D-3-phosphoglycerate dehydrogenase, chloroplastic"/>
    <property type="match status" value="1"/>
</dbReference>
<dbReference type="InterPro" id="IPR029009">
    <property type="entry name" value="ASB_dom_sf"/>
</dbReference>
<keyword evidence="3" id="KW-1185">Reference proteome</keyword>
<gene>
    <name evidence="2" type="ORF">RMSM_04323</name>
</gene>
<proteinExistence type="predicted"/>
<reference evidence="2 3" key="1">
    <citation type="journal article" date="2013" name="Mar. Genomics">
        <title>Expression of sulfatases in Rhodopirellula baltica and the diversity of sulfatases in the genus Rhodopirellula.</title>
        <authorList>
            <person name="Wegner C.E."/>
            <person name="Richter-Heitmann T."/>
            <person name="Klindworth A."/>
            <person name="Klockow C."/>
            <person name="Richter M."/>
            <person name="Achstetter T."/>
            <person name="Glockner F.O."/>
            <person name="Harder J."/>
        </authorList>
    </citation>
    <scope>NUCLEOTIDE SEQUENCE [LARGE SCALE GENOMIC DNA]</scope>
    <source>
        <strain evidence="2 3">SM1</strain>
    </source>
</reference>
<sequence length="142" mass="14819">MSEEKHRDKGAFASSITVKVSGGGRSIIVGGAVLGQNMPRLIMLDEYRLESFLDGKLLIFAHKDVPGIIGRVGTVFGTHGINIAQMAVGREGDAPGGSAIGVLNIDGDVPEDALAEVEGIDAVTQVKIIDLPKAGELPSWLS</sequence>
<dbReference type="PATRIC" id="fig|1265738.3.peg.4335"/>
<dbReference type="PROSITE" id="PS51671">
    <property type="entry name" value="ACT"/>
    <property type="match status" value="1"/>
</dbReference>
<dbReference type="SUPFAM" id="SSF143548">
    <property type="entry name" value="Serine metabolism enzymes domain"/>
    <property type="match status" value="1"/>
</dbReference>
<dbReference type="Gene3D" id="3.30.70.260">
    <property type="match status" value="1"/>
</dbReference>
<dbReference type="Proteomes" id="UP000011991">
    <property type="component" value="Unassembled WGS sequence"/>
</dbReference>
<protein>
    <submittedName>
        <fullName evidence="2">D-3-phosphoglycerate dehydrogenase</fullName>
    </submittedName>
</protein>
<evidence type="ECO:0000313" key="3">
    <source>
        <dbReference type="Proteomes" id="UP000011991"/>
    </source>
</evidence>
<dbReference type="AlphaFoldDB" id="M5RHS5"/>
<dbReference type="Gene3D" id="3.30.1330.90">
    <property type="entry name" value="D-3-phosphoglycerate dehydrogenase, domain 3"/>
    <property type="match status" value="1"/>
</dbReference>
<name>M5RHS5_9BACT</name>
<feature type="domain" description="ACT" evidence="1">
    <location>
        <begin position="57"/>
        <end position="131"/>
    </location>
</feature>
<dbReference type="Pfam" id="PF01842">
    <property type="entry name" value="ACT"/>
    <property type="match status" value="1"/>
</dbReference>